<evidence type="ECO:0000256" key="1">
    <source>
        <dbReference type="ARBA" id="ARBA00004141"/>
    </source>
</evidence>
<keyword evidence="4 7" id="KW-1133">Transmembrane helix</keyword>
<keyword evidence="9" id="KW-1185">Reference proteome</keyword>
<feature type="transmembrane region" description="Helical" evidence="7">
    <location>
        <begin position="159"/>
        <end position="179"/>
    </location>
</feature>
<proteinExistence type="predicted"/>
<evidence type="ECO:0000256" key="3">
    <source>
        <dbReference type="ARBA" id="ARBA00022692"/>
    </source>
</evidence>
<feature type="compositionally biased region" description="Basic and acidic residues" evidence="6">
    <location>
        <begin position="1"/>
        <end position="13"/>
    </location>
</feature>
<keyword evidence="5 7" id="KW-0472">Membrane</keyword>
<protein>
    <recommendedName>
        <fullName evidence="10">MFS general substrate transporter</fullName>
    </recommendedName>
</protein>
<dbReference type="EMBL" id="JANBPK010000944">
    <property type="protein sequence ID" value="KAJ2928041.1"/>
    <property type="molecule type" value="Genomic_DNA"/>
</dbReference>
<feature type="transmembrane region" description="Helical" evidence="7">
    <location>
        <begin position="92"/>
        <end position="113"/>
    </location>
</feature>
<evidence type="ECO:0000256" key="2">
    <source>
        <dbReference type="ARBA" id="ARBA00022448"/>
    </source>
</evidence>
<dbReference type="GO" id="GO:0016020">
    <property type="term" value="C:membrane"/>
    <property type="evidence" value="ECO:0007669"/>
    <property type="project" value="UniProtKB-SubCell"/>
</dbReference>
<evidence type="ECO:0000256" key="6">
    <source>
        <dbReference type="SAM" id="MobiDB-lite"/>
    </source>
</evidence>
<evidence type="ECO:0000313" key="9">
    <source>
        <dbReference type="Proteomes" id="UP001140091"/>
    </source>
</evidence>
<name>A0A9W8MEV9_9AGAR</name>
<keyword evidence="3 7" id="KW-0812">Transmembrane</keyword>
<comment type="subcellular location">
    <subcellularLocation>
        <location evidence="1">Membrane</location>
        <topology evidence="1">Multi-pass membrane protein</topology>
    </subcellularLocation>
</comment>
<organism evidence="8 9">
    <name type="scientific">Candolleomyces eurysporus</name>
    <dbReference type="NCBI Taxonomy" id="2828524"/>
    <lineage>
        <taxon>Eukaryota</taxon>
        <taxon>Fungi</taxon>
        <taxon>Dikarya</taxon>
        <taxon>Basidiomycota</taxon>
        <taxon>Agaricomycotina</taxon>
        <taxon>Agaricomycetes</taxon>
        <taxon>Agaricomycetidae</taxon>
        <taxon>Agaricales</taxon>
        <taxon>Agaricineae</taxon>
        <taxon>Psathyrellaceae</taxon>
        <taxon>Candolleomyces</taxon>
    </lineage>
</organism>
<dbReference type="OrthoDB" id="2962993at2759"/>
<dbReference type="InterPro" id="IPR011701">
    <property type="entry name" value="MFS"/>
</dbReference>
<dbReference type="InterPro" id="IPR036259">
    <property type="entry name" value="MFS_trans_sf"/>
</dbReference>
<feature type="transmembrane region" description="Helical" evidence="7">
    <location>
        <begin position="120"/>
        <end position="139"/>
    </location>
</feature>
<evidence type="ECO:0000313" key="8">
    <source>
        <dbReference type="EMBL" id="KAJ2928041.1"/>
    </source>
</evidence>
<reference evidence="8" key="1">
    <citation type="submission" date="2022-06" db="EMBL/GenBank/DDBJ databases">
        <title>Genome Sequence of Candolleomyces eurysporus.</title>
        <authorList>
            <person name="Buettner E."/>
        </authorList>
    </citation>
    <scope>NUCLEOTIDE SEQUENCE</scope>
    <source>
        <strain evidence="8">VTCC 930004</strain>
    </source>
</reference>
<comment type="caution">
    <text evidence="8">The sequence shown here is derived from an EMBL/GenBank/DDBJ whole genome shotgun (WGS) entry which is preliminary data.</text>
</comment>
<keyword evidence="2" id="KW-0813">Transport</keyword>
<feature type="transmembrane region" description="Helical" evidence="7">
    <location>
        <begin position="52"/>
        <end position="72"/>
    </location>
</feature>
<feature type="non-terminal residue" evidence="8">
    <location>
        <position position="1"/>
    </location>
</feature>
<feature type="region of interest" description="Disordered" evidence="6">
    <location>
        <begin position="1"/>
        <end position="36"/>
    </location>
</feature>
<dbReference type="Gene3D" id="1.20.1250.20">
    <property type="entry name" value="MFS general substrate transporter like domains"/>
    <property type="match status" value="1"/>
</dbReference>
<dbReference type="Proteomes" id="UP001140091">
    <property type="component" value="Unassembled WGS sequence"/>
</dbReference>
<dbReference type="PANTHER" id="PTHR43791">
    <property type="entry name" value="PERMEASE-RELATED"/>
    <property type="match status" value="1"/>
</dbReference>
<dbReference type="SUPFAM" id="SSF103473">
    <property type="entry name" value="MFS general substrate transporter"/>
    <property type="match status" value="1"/>
</dbReference>
<dbReference type="AlphaFoldDB" id="A0A9W8MEV9"/>
<dbReference type="Pfam" id="PF07690">
    <property type="entry name" value="MFS_1"/>
    <property type="match status" value="1"/>
</dbReference>
<dbReference type="GO" id="GO:0022857">
    <property type="term" value="F:transmembrane transporter activity"/>
    <property type="evidence" value="ECO:0007669"/>
    <property type="project" value="InterPro"/>
</dbReference>
<evidence type="ECO:0008006" key="10">
    <source>
        <dbReference type="Google" id="ProtNLM"/>
    </source>
</evidence>
<gene>
    <name evidence="8" type="ORF">H1R20_g9056</name>
</gene>
<accession>A0A9W8MEV9</accession>
<evidence type="ECO:0000256" key="4">
    <source>
        <dbReference type="ARBA" id="ARBA00022989"/>
    </source>
</evidence>
<evidence type="ECO:0000256" key="5">
    <source>
        <dbReference type="ARBA" id="ARBA00023136"/>
    </source>
</evidence>
<sequence length="271" mass="29979">MSSSPIDEKKVEEPIMVEKAGSLQSSSLASPKDKTAEIDPEAERKLIRKLDWILLPLFTAIYMCNFIDRTSIGNAKVAGLEADLGMEGFDFNIALTTFYVFYVIADIPSNLLLKHFGSTWLAFLVIGFGVVSLASAFLHNMPGLLASRVFLGLTEGGTLIFLVEGLITTIFGVVLLFIVPEDPSKSRVLNEAERKLAMARIDADQIVKSQGQKEKTTLRLVLRSFNTIVSEASVSLFGRRLRLPSYFGGALMKDDCMHSMLCDVEHVFPRH</sequence>
<evidence type="ECO:0000256" key="7">
    <source>
        <dbReference type="SAM" id="Phobius"/>
    </source>
</evidence>
<dbReference type="PANTHER" id="PTHR43791:SF53">
    <property type="entry name" value="MAJOR FACILITATOR SUPERFAMILY (MFS) PROFILE DOMAIN-CONTAINING PROTEIN"/>
    <property type="match status" value="1"/>
</dbReference>